<dbReference type="STRING" id="435880.SAMN04487988_103111"/>
<keyword evidence="1" id="KW-1133">Transmembrane helix</keyword>
<dbReference type="RefSeq" id="WP_092789582.1">
    <property type="nucleotide sequence ID" value="NZ_FOPC01000003.1"/>
</dbReference>
<organism evidence="2 3">
    <name type="scientific">Algoriphagus hitonicola</name>
    <dbReference type="NCBI Taxonomy" id="435880"/>
    <lineage>
        <taxon>Bacteria</taxon>
        <taxon>Pseudomonadati</taxon>
        <taxon>Bacteroidota</taxon>
        <taxon>Cytophagia</taxon>
        <taxon>Cytophagales</taxon>
        <taxon>Cyclobacteriaceae</taxon>
        <taxon>Algoriphagus</taxon>
    </lineage>
</organism>
<reference evidence="3" key="1">
    <citation type="submission" date="2016-10" db="EMBL/GenBank/DDBJ databases">
        <authorList>
            <person name="Varghese N."/>
            <person name="Submissions S."/>
        </authorList>
    </citation>
    <scope>NUCLEOTIDE SEQUENCE [LARGE SCALE GENOMIC DNA]</scope>
    <source>
        <strain evidence="3">DSM 19315</strain>
    </source>
</reference>
<proteinExistence type="predicted"/>
<dbReference type="EMBL" id="FOPC01000003">
    <property type="protein sequence ID" value="SFG36535.1"/>
    <property type="molecule type" value="Genomic_DNA"/>
</dbReference>
<protein>
    <submittedName>
        <fullName evidence="2">Uncharacterized protein</fullName>
    </submittedName>
</protein>
<keyword evidence="3" id="KW-1185">Reference proteome</keyword>
<sequence>MSEELKVFLKNLWPLYVIVLVIPGLSYGAWHIWPEKQLEIVVIDKTVPNTEYREHQGLFFTLNYYKYTQNDGSPYEKSSDYFGFVPNGQDDFGTVREMPGEASEEIQNWVASKDLIYLADTYGVYTRNFMDFKSGDLSQKVYGGLDAKDLEVLTEAKSQEKTIIAEYNSMASPTPRFYRSSFENLMGLKWTGWIARYFEELDTLVNDELPDWLIQNYTEQHGPWNLKGDGMIFVNESGEIQVFNAGLDYLNKTPLIRTPRLNKGGFNLPDVVPYPDWFDIVLIERDYEVISYFDLNPTDEGLSKLREMGLPRFFPAAVSKKNGAGYMYYFSGDFSDFDGEVGSPKFKGISYLWRGFYVVADYRDRQGFFWNYYMPLISQVLEREESSN</sequence>
<evidence type="ECO:0000313" key="2">
    <source>
        <dbReference type="EMBL" id="SFG36535.1"/>
    </source>
</evidence>
<evidence type="ECO:0000256" key="1">
    <source>
        <dbReference type="SAM" id="Phobius"/>
    </source>
</evidence>
<dbReference type="Proteomes" id="UP000199642">
    <property type="component" value="Unassembled WGS sequence"/>
</dbReference>
<dbReference type="OrthoDB" id="916275at2"/>
<gene>
    <name evidence="2" type="ORF">SAMN04487988_103111</name>
</gene>
<feature type="transmembrane region" description="Helical" evidence="1">
    <location>
        <begin position="12"/>
        <end position="33"/>
    </location>
</feature>
<keyword evidence="1" id="KW-0812">Transmembrane</keyword>
<evidence type="ECO:0000313" key="3">
    <source>
        <dbReference type="Proteomes" id="UP000199642"/>
    </source>
</evidence>
<keyword evidence="1" id="KW-0472">Membrane</keyword>
<accession>A0A1I2R749</accession>
<name>A0A1I2R749_9BACT</name>
<dbReference type="AlphaFoldDB" id="A0A1I2R749"/>